<dbReference type="Proteomes" id="UP000287033">
    <property type="component" value="Unassembled WGS sequence"/>
</dbReference>
<keyword evidence="2" id="KW-1185">Reference proteome</keyword>
<dbReference type="EMBL" id="BEZZ01023516">
    <property type="protein sequence ID" value="GCC39937.1"/>
    <property type="molecule type" value="Genomic_DNA"/>
</dbReference>
<name>A0A401TBD8_CHIPU</name>
<sequence length="82" mass="8618">MTGKLVEKTMSSLLNTLQDAIYPEDEIVSAAPTSMNIFNSDAGGAYGQMSAGKTLDSPRAPGLADLLVSLGAVEKVDIQRVF</sequence>
<comment type="caution">
    <text evidence="1">The sequence shown here is derived from an EMBL/GenBank/DDBJ whole genome shotgun (WGS) entry which is preliminary data.</text>
</comment>
<proteinExistence type="predicted"/>
<reference evidence="1 2" key="1">
    <citation type="journal article" date="2018" name="Nat. Ecol. Evol.">
        <title>Shark genomes provide insights into elasmobranch evolution and the origin of vertebrates.</title>
        <authorList>
            <person name="Hara Y"/>
            <person name="Yamaguchi K"/>
            <person name="Onimaru K"/>
            <person name="Kadota M"/>
            <person name="Koyanagi M"/>
            <person name="Keeley SD"/>
            <person name="Tatsumi K"/>
            <person name="Tanaka K"/>
            <person name="Motone F"/>
            <person name="Kageyama Y"/>
            <person name="Nozu R"/>
            <person name="Adachi N"/>
            <person name="Nishimura O"/>
            <person name="Nakagawa R"/>
            <person name="Tanegashima C"/>
            <person name="Kiyatake I"/>
            <person name="Matsumoto R"/>
            <person name="Murakumo K"/>
            <person name="Nishida K"/>
            <person name="Terakita A"/>
            <person name="Kuratani S"/>
            <person name="Sato K"/>
            <person name="Hyodo S Kuraku.S."/>
        </authorList>
    </citation>
    <scope>NUCLEOTIDE SEQUENCE [LARGE SCALE GENOMIC DNA]</scope>
</reference>
<accession>A0A401TBD8</accession>
<dbReference type="AlphaFoldDB" id="A0A401TBD8"/>
<protein>
    <submittedName>
        <fullName evidence="1">Uncharacterized protein</fullName>
    </submittedName>
</protein>
<evidence type="ECO:0000313" key="1">
    <source>
        <dbReference type="EMBL" id="GCC39937.1"/>
    </source>
</evidence>
<evidence type="ECO:0000313" key="2">
    <source>
        <dbReference type="Proteomes" id="UP000287033"/>
    </source>
</evidence>
<gene>
    <name evidence="1" type="ORF">chiPu_0023589</name>
</gene>
<organism evidence="1 2">
    <name type="scientific">Chiloscyllium punctatum</name>
    <name type="common">Brownbanded bambooshark</name>
    <name type="synonym">Hemiscyllium punctatum</name>
    <dbReference type="NCBI Taxonomy" id="137246"/>
    <lineage>
        <taxon>Eukaryota</taxon>
        <taxon>Metazoa</taxon>
        <taxon>Chordata</taxon>
        <taxon>Craniata</taxon>
        <taxon>Vertebrata</taxon>
        <taxon>Chondrichthyes</taxon>
        <taxon>Elasmobranchii</taxon>
        <taxon>Galeomorphii</taxon>
        <taxon>Galeoidea</taxon>
        <taxon>Orectolobiformes</taxon>
        <taxon>Hemiscylliidae</taxon>
        <taxon>Chiloscyllium</taxon>
    </lineage>
</organism>